<feature type="domain" description="Rhodanese" evidence="1">
    <location>
        <begin position="30"/>
        <end position="122"/>
    </location>
</feature>
<dbReference type="PANTHER" id="PTHR43031:SF1">
    <property type="entry name" value="PYRIDINE NUCLEOTIDE-DISULPHIDE OXIDOREDUCTASE"/>
    <property type="match status" value="1"/>
</dbReference>
<evidence type="ECO:0000259" key="1">
    <source>
        <dbReference type="PROSITE" id="PS50206"/>
    </source>
</evidence>
<dbReference type="Proteomes" id="UP000643525">
    <property type="component" value="Unassembled WGS sequence"/>
</dbReference>
<dbReference type="PROSITE" id="PS50206">
    <property type="entry name" value="RHODANESE_3"/>
    <property type="match status" value="1"/>
</dbReference>
<evidence type="ECO:0000313" key="3">
    <source>
        <dbReference type="Proteomes" id="UP000643525"/>
    </source>
</evidence>
<reference evidence="2 3" key="1">
    <citation type="submission" date="2020-10" db="EMBL/GenBank/DDBJ databases">
        <title>Sequencing the genomes of 1000 actinobacteria strains.</title>
        <authorList>
            <person name="Klenk H.-P."/>
        </authorList>
    </citation>
    <scope>NUCLEOTIDE SEQUENCE [LARGE SCALE GENOMIC DNA]</scope>
    <source>
        <strain evidence="2 3">DSM 15666</strain>
    </source>
</reference>
<dbReference type="Gene3D" id="3.40.250.10">
    <property type="entry name" value="Rhodanese-like domain"/>
    <property type="match status" value="1"/>
</dbReference>
<organism evidence="2 3">
    <name type="scientific">Nesterenkonia lutea</name>
    <dbReference type="NCBI Taxonomy" id="272919"/>
    <lineage>
        <taxon>Bacteria</taxon>
        <taxon>Bacillati</taxon>
        <taxon>Actinomycetota</taxon>
        <taxon>Actinomycetes</taxon>
        <taxon>Micrococcales</taxon>
        <taxon>Micrococcaceae</taxon>
        <taxon>Nesterenkonia</taxon>
    </lineage>
</organism>
<comment type="caution">
    <text evidence="2">The sequence shown here is derived from an EMBL/GenBank/DDBJ whole genome shotgun (WGS) entry which is preliminary data.</text>
</comment>
<evidence type="ECO:0000313" key="2">
    <source>
        <dbReference type="EMBL" id="MBE1525355.1"/>
    </source>
</evidence>
<sequence>MTPALTAVEFFSAKLSFETDPADLAADRAAGASPLVVDVRSAEAWNQGHIPGALHMPNAELSERAAELGSDLDRAVVVYCWGPGCNGSTRAALTLASLGHTAVRELIGGFEYWAREGFLVESATGRHRRSPDPLTAPLHD</sequence>
<dbReference type="PANTHER" id="PTHR43031">
    <property type="entry name" value="FAD-DEPENDENT OXIDOREDUCTASE"/>
    <property type="match status" value="1"/>
</dbReference>
<dbReference type="InterPro" id="IPR050229">
    <property type="entry name" value="GlpE_sulfurtransferase"/>
</dbReference>
<dbReference type="RefSeq" id="WP_192596231.1">
    <property type="nucleotide sequence ID" value="NZ_BAAALJ010000013.1"/>
</dbReference>
<gene>
    <name evidence="2" type="ORF">H4W27_002473</name>
</gene>
<dbReference type="Pfam" id="PF00581">
    <property type="entry name" value="Rhodanese"/>
    <property type="match status" value="1"/>
</dbReference>
<accession>A0ABR9JHG3</accession>
<keyword evidence="3" id="KW-1185">Reference proteome</keyword>
<dbReference type="SUPFAM" id="SSF52821">
    <property type="entry name" value="Rhodanese/Cell cycle control phosphatase"/>
    <property type="match status" value="1"/>
</dbReference>
<protein>
    <submittedName>
        <fullName evidence="2">Rhodanese-related sulfurtransferase</fullName>
    </submittedName>
</protein>
<dbReference type="EMBL" id="JADBED010000001">
    <property type="protein sequence ID" value="MBE1525355.1"/>
    <property type="molecule type" value="Genomic_DNA"/>
</dbReference>
<proteinExistence type="predicted"/>
<name>A0ABR9JHG3_9MICC</name>
<dbReference type="InterPro" id="IPR036873">
    <property type="entry name" value="Rhodanese-like_dom_sf"/>
</dbReference>
<dbReference type="SMART" id="SM00450">
    <property type="entry name" value="RHOD"/>
    <property type="match status" value="1"/>
</dbReference>
<dbReference type="InterPro" id="IPR001763">
    <property type="entry name" value="Rhodanese-like_dom"/>
</dbReference>